<dbReference type="Proteomes" id="UP000231791">
    <property type="component" value="Chromosome"/>
</dbReference>
<feature type="transmembrane region" description="Helical" evidence="2">
    <location>
        <begin position="137"/>
        <end position="158"/>
    </location>
</feature>
<feature type="compositionally biased region" description="Gly residues" evidence="1">
    <location>
        <begin position="73"/>
        <end position="83"/>
    </location>
</feature>
<feature type="compositionally biased region" description="Low complexity" evidence="1">
    <location>
        <begin position="84"/>
        <end position="114"/>
    </location>
</feature>
<protein>
    <submittedName>
        <fullName evidence="3">Esterase</fullName>
    </submittedName>
</protein>
<feature type="compositionally biased region" description="Low complexity" evidence="1">
    <location>
        <begin position="7"/>
        <end position="72"/>
    </location>
</feature>
<name>A0A2K8P7T9_STRLA</name>
<keyword evidence="2" id="KW-0812">Transmembrane</keyword>
<dbReference type="PANTHER" id="PTHR48098">
    <property type="entry name" value="ENTEROCHELIN ESTERASE-RELATED"/>
    <property type="match status" value="1"/>
</dbReference>
<feature type="region of interest" description="Disordered" evidence="1">
    <location>
        <begin position="174"/>
        <end position="193"/>
    </location>
</feature>
<dbReference type="AlphaFoldDB" id="A0A2K8P7T9"/>
<evidence type="ECO:0000313" key="4">
    <source>
        <dbReference type="Proteomes" id="UP000231791"/>
    </source>
</evidence>
<dbReference type="SUPFAM" id="SSF53474">
    <property type="entry name" value="alpha/beta-Hydrolases"/>
    <property type="match status" value="1"/>
</dbReference>
<feature type="compositionally biased region" description="Basic and acidic residues" evidence="1">
    <location>
        <begin position="115"/>
        <end position="129"/>
    </location>
</feature>
<evidence type="ECO:0000256" key="1">
    <source>
        <dbReference type="SAM" id="MobiDB-lite"/>
    </source>
</evidence>
<dbReference type="EMBL" id="CP024985">
    <property type="protein sequence ID" value="ATZ22807.1"/>
    <property type="molecule type" value="Genomic_DNA"/>
</dbReference>
<dbReference type="Pfam" id="PF00756">
    <property type="entry name" value="Esterase"/>
    <property type="match status" value="1"/>
</dbReference>
<feature type="region of interest" description="Disordered" evidence="1">
    <location>
        <begin position="1"/>
        <end position="132"/>
    </location>
</feature>
<dbReference type="Gene3D" id="3.40.50.1820">
    <property type="entry name" value="alpha/beta hydrolase"/>
    <property type="match status" value="1"/>
</dbReference>
<keyword evidence="4" id="KW-1185">Reference proteome</keyword>
<organism evidence="3 4">
    <name type="scientific">Streptomyces lavendulae subsp. lavendulae</name>
    <dbReference type="NCBI Taxonomy" id="58340"/>
    <lineage>
        <taxon>Bacteria</taxon>
        <taxon>Bacillati</taxon>
        <taxon>Actinomycetota</taxon>
        <taxon>Actinomycetes</taxon>
        <taxon>Kitasatosporales</taxon>
        <taxon>Streptomycetaceae</taxon>
        <taxon>Streptomyces</taxon>
    </lineage>
</organism>
<gene>
    <name evidence="3" type="ORF">SLAV_04500</name>
</gene>
<evidence type="ECO:0000313" key="3">
    <source>
        <dbReference type="EMBL" id="ATZ22807.1"/>
    </source>
</evidence>
<evidence type="ECO:0000256" key="2">
    <source>
        <dbReference type="SAM" id="Phobius"/>
    </source>
</evidence>
<accession>A0A2K8P7T9</accession>
<proteinExistence type="predicted"/>
<dbReference type="InterPro" id="IPR029058">
    <property type="entry name" value="AB_hydrolase_fold"/>
</dbReference>
<dbReference type="InterPro" id="IPR000801">
    <property type="entry name" value="Esterase-like"/>
</dbReference>
<keyword evidence="2" id="KW-0472">Membrane</keyword>
<sequence length="478" mass="52487">MSHDSDGQYQPPYRPEGQYPQQPPYGQQQGRQQGQPQYAPQGRPQSPYGQQPPQGRPAQGQQPYGRPGYGQPQQGGGPYGQNGYGQQDPGYEAPTMQQPRYEQPPYQQQHQQEQQYDRYEPPYEEEPPRRKSKAKKWIIAGVSVLALAGIAAGAMSYFEIPPFTDKGEAVSFGKPAGDKGGAAKPAANSKMSMPTNPTAVFKNASTLSDGTHVAVTELDGKKSGFKGKVWVWAPKEYNDPKFAKSGFPVMIALPGGAGYPVNYWMGTDLKLQSSISQWYSEGKSKPFILAMPVLNPQPDEPKAIYWDGSDIPGQPKMGTWLTDDVPDLMRENFRTVKSRDGWAFMGSSTGGFSSLKAVLKYPEKFKAAICSGPDIVPDSPLWVGHDKEKAENNPELLAKQLIDKKGPDVYLAFQVGDNESNKKTLPDVQKFVATYTKGPIHTSLRVIPGGQHNAKTYVPNMGLGPIEFISKVMEGPVE</sequence>
<reference evidence="3 4" key="1">
    <citation type="submission" date="2017-11" db="EMBL/GenBank/DDBJ databases">
        <title>Complete genome sequence of Streptomyces lavendulae subsp. lavendulae CCM 3239 (formerly 'Streptomyces aureofaciens CCM 3239'), the producer of the angucycline-type antibiotic auricin.</title>
        <authorList>
            <person name="Busche T."/>
            <person name="Novakova R."/>
            <person name="Al'Dilaimi A."/>
            <person name="Homerova D."/>
            <person name="Feckova L."/>
            <person name="Rezuchova B."/>
            <person name="Mingyar E."/>
            <person name="Csolleiova D."/>
            <person name="Bekeova C."/>
            <person name="Winkler A."/>
            <person name="Sevcikova B."/>
            <person name="Kalinowski J."/>
            <person name="Kormanec J."/>
            <person name="Ruckert C."/>
        </authorList>
    </citation>
    <scope>NUCLEOTIDE SEQUENCE [LARGE SCALE GENOMIC DNA]</scope>
    <source>
        <strain evidence="3 4">CCM 3239</strain>
    </source>
</reference>
<dbReference type="InterPro" id="IPR050583">
    <property type="entry name" value="Mycobacterial_A85_antigen"/>
</dbReference>
<keyword evidence="2" id="KW-1133">Transmembrane helix</keyword>
<dbReference type="KEGG" id="slx:SLAV_04500"/>
<dbReference type="GeneID" id="49382034"/>
<dbReference type="RefSeq" id="WP_335341796.1">
    <property type="nucleotide sequence ID" value="NZ_CP024985.1"/>
</dbReference>